<dbReference type="Gramene" id="Psat05G0575800-T1">
    <property type="protein sequence ID" value="KAI5410376.1"/>
    <property type="gene ID" value="KIW84_055758"/>
</dbReference>
<feature type="chain" id="PRO_5039110076" description="Ubiquitin-like protease family profile domain-containing protein" evidence="2">
    <location>
        <begin position="28"/>
        <end position="250"/>
    </location>
</feature>
<evidence type="ECO:0000256" key="2">
    <source>
        <dbReference type="SAM" id="SignalP"/>
    </source>
</evidence>
<evidence type="ECO:0000313" key="3">
    <source>
        <dbReference type="EMBL" id="KAI5410376.1"/>
    </source>
</evidence>
<protein>
    <recommendedName>
        <fullName evidence="5">Ubiquitin-like protease family profile domain-containing protein</fullName>
    </recommendedName>
</protein>
<sequence>MASSSSSSATILKFFFVFVVLAAMTSAQDLGLSPVSAPGPDAGAAGYITNSMAMTPTRPTHKAGKGISRRIESVASQKEVPGRKLKKAGNDIPTTSGTKSQIMMRLEKMVEESDIMHGAIRSVDFDEGVFGIAHSEIIAKEDMQQLFEHEELGIAVIHTYIWYINGGHWVLVAMDLSRLMVYYLDSLSVTRLERDVTRPGSSSTRDEGGRGGALEASADTTSTCYWTVDRVTLDAIMHNKSDNKYVRGRD</sequence>
<organism evidence="3 4">
    <name type="scientific">Pisum sativum</name>
    <name type="common">Garden pea</name>
    <name type="synonym">Lathyrus oleraceus</name>
    <dbReference type="NCBI Taxonomy" id="3888"/>
    <lineage>
        <taxon>Eukaryota</taxon>
        <taxon>Viridiplantae</taxon>
        <taxon>Streptophyta</taxon>
        <taxon>Embryophyta</taxon>
        <taxon>Tracheophyta</taxon>
        <taxon>Spermatophyta</taxon>
        <taxon>Magnoliopsida</taxon>
        <taxon>eudicotyledons</taxon>
        <taxon>Gunneridae</taxon>
        <taxon>Pentapetalae</taxon>
        <taxon>rosids</taxon>
        <taxon>fabids</taxon>
        <taxon>Fabales</taxon>
        <taxon>Fabaceae</taxon>
        <taxon>Papilionoideae</taxon>
        <taxon>50 kb inversion clade</taxon>
        <taxon>NPAAA clade</taxon>
        <taxon>Hologalegina</taxon>
        <taxon>IRL clade</taxon>
        <taxon>Fabeae</taxon>
        <taxon>Lathyrus</taxon>
    </lineage>
</organism>
<evidence type="ECO:0000256" key="1">
    <source>
        <dbReference type="SAM" id="MobiDB-lite"/>
    </source>
</evidence>
<dbReference type="EMBL" id="JAMSHJ010000005">
    <property type="protein sequence ID" value="KAI5410376.1"/>
    <property type="molecule type" value="Genomic_DNA"/>
</dbReference>
<name>A0A9D5AK68_PEA</name>
<keyword evidence="4" id="KW-1185">Reference proteome</keyword>
<reference evidence="3 4" key="1">
    <citation type="journal article" date="2022" name="Nat. Genet.">
        <title>Improved pea reference genome and pan-genome highlight genomic features and evolutionary characteristics.</title>
        <authorList>
            <person name="Yang T."/>
            <person name="Liu R."/>
            <person name="Luo Y."/>
            <person name="Hu S."/>
            <person name="Wang D."/>
            <person name="Wang C."/>
            <person name="Pandey M.K."/>
            <person name="Ge S."/>
            <person name="Xu Q."/>
            <person name="Li N."/>
            <person name="Li G."/>
            <person name="Huang Y."/>
            <person name="Saxena R.K."/>
            <person name="Ji Y."/>
            <person name="Li M."/>
            <person name="Yan X."/>
            <person name="He Y."/>
            <person name="Liu Y."/>
            <person name="Wang X."/>
            <person name="Xiang C."/>
            <person name="Varshney R.K."/>
            <person name="Ding H."/>
            <person name="Gao S."/>
            <person name="Zong X."/>
        </authorList>
    </citation>
    <scope>NUCLEOTIDE SEQUENCE [LARGE SCALE GENOMIC DNA]</scope>
    <source>
        <strain evidence="3 4">cv. Zhongwan 6</strain>
    </source>
</reference>
<evidence type="ECO:0008006" key="5">
    <source>
        <dbReference type="Google" id="ProtNLM"/>
    </source>
</evidence>
<comment type="caution">
    <text evidence="3">The sequence shown here is derived from an EMBL/GenBank/DDBJ whole genome shotgun (WGS) entry which is preliminary data.</text>
</comment>
<proteinExistence type="predicted"/>
<accession>A0A9D5AK68</accession>
<feature type="signal peptide" evidence="2">
    <location>
        <begin position="1"/>
        <end position="27"/>
    </location>
</feature>
<gene>
    <name evidence="3" type="ORF">KIW84_055758</name>
</gene>
<feature type="region of interest" description="Disordered" evidence="1">
    <location>
        <begin position="195"/>
        <end position="215"/>
    </location>
</feature>
<keyword evidence="2" id="KW-0732">Signal</keyword>
<dbReference type="AlphaFoldDB" id="A0A9D5AK68"/>
<dbReference type="Proteomes" id="UP001058974">
    <property type="component" value="Chromosome 5"/>
</dbReference>
<dbReference type="InterPro" id="IPR038765">
    <property type="entry name" value="Papain-like_cys_pep_sf"/>
</dbReference>
<dbReference type="SUPFAM" id="SSF54001">
    <property type="entry name" value="Cysteine proteinases"/>
    <property type="match status" value="1"/>
</dbReference>
<evidence type="ECO:0000313" key="4">
    <source>
        <dbReference type="Proteomes" id="UP001058974"/>
    </source>
</evidence>